<feature type="compositionally biased region" description="Low complexity" evidence="1">
    <location>
        <begin position="891"/>
        <end position="911"/>
    </location>
</feature>
<protein>
    <submittedName>
        <fullName evidence="3">BTB/POZ domain-containing protein 7-like</fullName>
    </submittedName>
</protein>
<accession>F6ZK09</accession>
<dbReference type="FunCoup" id="F6ZK09">
    <property type="interactions" value="93"/>
</dbReference>
<organism evidence="3 4">
    <name type="scientific">Ciona intestinalis</name>
    <name type="common">Transparent sea squirt</name>
    <name type="synonym">Ascidia intestinalis</name>
    <dbReference type="NCBI Taxonomy" id="7719"/>
    <lineage>
        <taxon>Eukaryota</taxon>
        <taxon>Metazoa</taxon>
        <taxon>Chordata</taxon>
        <taxon>Tunicata</taxon>
        <taxon>Ascidiacea</taxon>
        <taxon>Phlebobranchia</taxon>
        <taxon>Cionidae</taxon>
        <taxon>Ciona</taxon>
    </lineage>
</organism>
<feature type="compositionally biased region" description="Low complexity" evidence="1">
    <location>
        <begin position="963"/>
        <end position="974"/>
    </location>
</feature>
<reference evidence="3" key="4">
    <citation type="submission" date="2025-09" db="UniProtKB">
        <authorList>
            <consortium name="Ensembl"/>
        </authorList>
    </citation>
    <scope>IDENTIFICATION</scope>
</reference>
<feature type="compositionally biased region" description="Polar residues" evidence="1">
    <location>
        <begin position="939"/>
        <end position="954"/>
    </location>
</feature>
<dbReference type="InterPro" id="IPR042345">
    <property type="entry name" value="Btbd7"/>
</dbReference>
<dbReference type="Gene3D" id="1.25.40.420">
    <property type="match status" value="1"/>
</dbReference>
<sequence>MTGSFKKSLLADKKSKSGLSTLKKKLNLPKIYKRLASKLSIHGRHLRALTSSWSYADIQCLVSQYQLVAMLKELSDAADLARKPASSVSNDLFELQKSGYLCDLHLVDGNTTVGVHSALFSKRTSMILPLAYKGVNSQAGEVTNDNGTNTSWTTLNPENAHICLNTPNITYKYSTSTRTVSISSNTDSPTNHAKELLLTIYGQKKTNIKNRSLLGKLTSNKNKVEPMKKLPNQPDFLPDTPQQQVKCEDTLELAISAAGKLTLDSREETNDEQSEFLVDMKNLMLSAGSTGDIRLVFSLASLPSRLRTQRPGICCHSFVLSARSPFLHRVIQSHKERIDEGEFHDIPFLTIEVDWKVFSPRYFPVAIHAMYTDEVDLQRVMKDIAPPVSRNSVDLVSEEGKDLTELILIGRFLEFPRLVQKCEDMLVERLNTSNVVEILRWSNKPHGSQWVERQTIRFARENFQQILSAGVYTSFTEEEFCRIIRSDFVNSPELDILRGVLKWGEHELVRQIELREPNLVRSHMISGSQSARNFRVSSVLSTRRRELLLAGNTGELHECTAALLTHVRIRHVLPSNHEALVNAVKRGVISCPPEHLLEWHHNNGTTNDNQNTFFWLRDKSGLGFSPPRYFPPHLQEAKMILEERATQEITPVNLRSVRAPLHQITSVPDALYMVNKVSHDIHRYPVTSLATKRLKYIASSYPVPHPSITSRLIARERILRQSVWIKQVLQSCHSTSAGIPHCCGAGRNSLVETNTSLCNLCRAEQYIRLLVVREADLSDIATDVLRRPHLYYDPDDLLSPPEVSSEVVKPKRLQKLFQKRVPLEQLTSSVAGWSDDETSSVSSCDSNDSNPEWPFPYNDCDMARPGNLFWDSDSSLTKALRHGSVPDVAASADSTLKLSRSSSDSESSNSLQQIPEVPSSSSRKKLSYAHYLSMKRPTRTSSNANRSLPNWQNTSSSLPPPRSSLSSPLPQLVLDGTLPKIVTEKPDLYPTGTES</sequence>
<dbReference type="InParanoid" id="F6ZK09"/>
<dbReference type="SUPFAM" id="SSF54695">
    <property type="entry name" value="POZ domain"/>
    <property type="match status" value="1"/>
</dbReference>
<reference evidence="4" key="1">
    <citation type="journal article" date="2002" name="Science">
        <title>The draft genome of Ciona intestinalis: insights into chordate and vertebrate origins.</title>
        <authorList>
            <person name="Dehal P."/>
            <person name="Satou Y."/>
            <person name="Campbell R.K."/>
            <person name="Chapman J."/>
            <person name="Degnan B."/>
            <person name="De Tomaso A."/>
            <person name="Davidson B."/>
            <person name="Di Gregorio A."/>
            <person name="Gelpke M."/>
            <person name="Goodstein D.M."/>
            <person name="Harafuji N."/>
            <person name="Hastings K.E."/>
            <person name="Ho I."/>
            <person name="Hotta K."/>
            <person name="Huang W."/>
            <person name="Kawashima T."/>
            <person name="Lemaire P."/>
            <person name="Martinez D."/>
            <person name="Meinertzhagen I.A."/>
            <person name="Necula S."/>
            <person name="Nonaka M."/>
            <person name="Putnam N."/>
            <person name="Rash S."/>
            <person name="Saiga H."/>
            <person name="Satake M."/>
            <person name="Terry A."/>
            <person name="Yamada L."/>
            <person name="Wang H.G."/>
            <person name="Awazu S."/>
            <person name="Azumi K."/>
            <person name="Boore J."/>
            <person name="Branno M."/>
            <person name="Chin-Bow S."/>
            <person name="DeSantis R."/>
            <person name="Doyle S."/>
            <person name="Francino P."/>
            <person name="Keys D.N."/>
            <person name="Haga S."/>
            <person name="Hayashi H."/>
            <person name="Hino K."/>
            <person name="Imai K.S."/>
            <person name="Inaba K."/>
            <person name="Kano S."/>
            <person name="Kobayashi K."/>
            <person name="Kobayashi M."/>
            <person name="Lee B.I."/>
            <person name="Makabe K.W."/>
            <person name="Manohar C."/>
            <person name="Matassi G."/>
            <person name="Medina M."/>
            <person name="Mochizuki Y."/>
            <person name="Mount S."/>
            <person name="Morishita T."/>
            <person name="Miura S."/>
            <person name="Nakayama A."/>
            <person name="Nishizaka S."/>
            <person name="Nomoto H."/>
            <person name="Ohta F."/>
            <person name="Oishi K."/>
            <person name="Rigoutsos I."/>
            <person name="Sano M."/>
            <person name="Sasaki A."/>
            <person name="Sasakura Y."/>
            <person name="Shoguchi E."/>
            <person name="Shin-i T."/>
            <person name="Spagnuolo A."/>
            <person name="Stainier D."/>
            <person name="Suzuki M.M."/>
            <person name="Tassy O."/>
            <person name="Takatori N."/>
            <person name="Tokuoka M."/>
            <person name="Yagi K."/>
            <person name="Yoshizaki F."/>
            <person name="Wada S."/>
            <person name="Zhang C."/>
            <person name="Hyatt P.D."/>
            <person name="Larimer F."/>
            <person name="Detter C."/>
            <person name="Doggett N."/>
            <person name="Glavina T."/>
            <person name="Hawkins T."/>
            <person name="Richardson P."/>
            <person name="Lucas S."/>
            <person name="Kohara Y."/>
            <person name="Levine M."/>
            <person name="Satoh N."/>
            <person name="Rokhsar D.S."/>
        </authorList>
    </citation>
    <scope>NUCLEOTIDE SEQUENCE [LARGE SCALE GENOMIC DNA]</scope>
</reference>
<dbReference type="InterPro" id="IPR011333">
    <property type="entry name" value="SKP1/BTB/POZ_sf"/>
</dbReference>
<dbReference type="PANTHER" id="PTHR16064:SF3">
    <property type="entry name" value="BTB_POZ DOMAIN-CONTAINING PROTEIN 7"/>
    <property type="match status" value="1"/>
</dbReference>
<evidence type="ECO:0000313" key="3">
    <source>
        <dbReference type="Ensembl" id="ENSCINP00000027558.2"/>
    </source>
</evidence>
<keyword evidence="4" id="KW-1185">Reference proteome</keyword>
<dbReference type="OMA" id="HRDMKYL"/>
<dbReference type="PROSITE" id="PS50097">
    <property type="entry name" value="BTB"/>
    <property type="match status" value="1"/>
</dbReference>
<evidence type="ECO:0000256" key="1">
    <source>
        <dbReference type="SAM" id="MobiDB-lite"/>
    </source>
</evidence>
<evidence type="ECO:0000313" key="4">
    <source>
        <dbReference type="Proteomes" id="UP000008144"/>
    </source>
</evidence>
<dbReference type="GO" id="GO:0061138">
    <property type="term" value="P:morphogenesis of a branching epithelium"/>
    <property type="evidence" value="ECO:0007669"/>
    <property type="project" value="InterPro"/>
</dbReference>
<dbReference type="InterPro" id="IPR047936">
    <property type="entry name" value="BTBD7_BACK"/>
</dbReference>
<gene>
    <name evidence="3" type="primary">LOC100183802</name>
</gene>
<dbReference type="GeneTree" id="ENSGT00390000014092"/>
<dbReference type="Gene3D" id="3.30.710.10">
    <property type="entry name" value="Potassium Channel Kv1.1, Chain A"/>
    <property type="match status" value="1"/>
</dbReference>
<dbReference type="SMART" id="SM00875">
    <property type="entry name" value="BACK"/>
    <property type="match status" value="1"/>
</dbReference>
<dbReference type="EMBL" id="EAAA01000366">
    <property type="status" value="NOT_ANNOTATED_CDS"/>
    <property type="molecule type" value="Genomic_DNA"/>
</dbReference>
<dbReference type="Pfam" id="PF00651">
    <property type="entry name" value="BTB"/>
    <property type="match status" value="1"/>
</dbReference>
<evidence type="ECO:0000259" key="2">
    <source>
        <dbReference type="PROSITE" id="PS50097"/>
    </source>
</evidence>
<dbReference type="HOGENOM" id="CLU_300842_0_0_1"/>
<reference evidence="3" key="2">
    <citation type="journal article" date="2008" name="Genome Biol.">
        <title>Improved genome assembly and evidence-based global gene model set for the chordate Ciona intestinalis: new insight into intron and operon populations.</title>
        <authorList>
            <person name="Satou Y."/>
            <person name="Mineta K."/>
            <person name="Ogasawara M."/>
            <person name="Sasakura Y."/>
            <person name="Shoguchi E."/>
            <person name="Ueno K."/>
            <person name="Yamada L."/>
            <person name="Matsumoto J."/>
            <person name="Wasserscheid J."/>
            <person name="Dewar K."/>
            <person name="Wiley G.B."/>
            <person name="Macmil S.L."/>
            <person name="Roe B.A."/>
            <person name="Zeller R.W."/>
            <person name="Hastings K.E."/>
            <person name="Lemaire P."/>
            <person name="Lindquist E."/>
            <person name="Endo T."/>
            <person name="Hotta K."/>
            <person name="Inaba K."/>
        </authorList>
    </citation>
    <scope>NUCLEOTIDE SEQUENCE [LARGE SCALE GENOMIC DNA]</scope>
    <source>
        <strain evidence="3">wild type</strain>
    </source>
</reference>
<dbReference type="CDD" id="cd18489">
    <property type="entry name" value="BACK_BTBD7"/>
    <property type="match status" value="1"/>
</dbReference>
<dbReference type="PANTHER" id="PTHR16064">
    <property type="entry name" value="BTB POZ DOMAIN CONTAINING 7"/>
    <property type="match status" value="1"/>
</dbReference>
<dbReference type="InterPro" id="IPR000210">
    <property type="entry name" value="BTB/POZ_dom"/>
</dbReference>
<dbReference type="Ensembl" id="ENSCINT00000027804.2">
    <property type="protein sequence ID" value="ENSCINP00000027558.2"/>
    <property type="gene ID" value="ENSCING00000015619.2"/>
</dbReference>
<dbReference type="STRING" id="7719.ENSCINP00000027558"/>
<feature type="domain" description="BTB" evidence="2">
    <location>
        <begin position="291"/>
        <end position="379"/>
    </location>
</feature>
<dbReference type="AlphaFoldDB" id="F6ZK09"/>
<dbReference type="Proteomes" id="UP000008144">
    <property type="component" value="Chromosome 1"/>
</dbReference>
<feature type="region of interest" description="Disordered" evidence="1">
    <location>
        <begin position="886"/>
        <end position="995"/>
    </location>
</feature>
<reference evidence="3" key="3">
    <citation type="submission" date="2025-08" db="UniProtKB">
        <authorList>
            <consortium name="Ensembl"/>
        </authorList>
    </citation>
    <scope>IDENTIFICATION</scope>
</reference>
<proteinExistence type="predicted"/>
<name>F6ZK09_CIOIN</name>
<dbReference type="InterPro" id="IPR011705">
    <property type="entry name" value="BACK"/>
</dbReference>